<reference evidence="1 2" key="1">
    <citation type="submission" date="2020-10" db="EMBL/GenBank/DDBJ databases">
        <title>Connecting structure to function with the recovery of over 1000 high-quality activated sludge metagenome-assembled genomes encoding full-length rRNA genes using long-read sequencing.</title>
        <authorList>
            <person name="Singleton C.M."/>
            <person name="Petriglieri F."/>
            <person name="Kristensen J.M."/>
            <person name="Kirkegaard R.H."/>
            <person name="Michaelsen T.Y."/>
            <person name="Andersen M.H."/>
            <person name="Karst S.M."/>
            <person name="Dueholm M.S."/>
            <person name="Nielsen P.H."/>
            <person name="Albertsen M."/>
        </authorList>
    </citation>
    <scope>NUCLEOTIDE SEQUENCE [LARGE SCALE GENOMIC DNA]</scope>
    <source>
        <strain evidence="1">Ribe_18-Q3-R11-54_BAT3C.373</strain>
    </source>
</reference>
<evidence type="ECO:0000313" key="1">
    <source>
        <dbReference type="EMBL" id="MBK9717979.1"/>
    </source>
</evidence>
<accession>A0A9D7SB36</accession>
<dbReference type="AlphaFoldDB" id="A0A9D7SB36"/>
<name>A0A9D7SB36_9BACT</name>
<gene>
    <name evidence="1" type="ORF">IPO85_10795</name>
</gene>
<dbReference type="EMBL" id="JADKFW010000006">
    <property type="protein sequence ID" value="MBK9717979.1"/>
    <property type="molecule type" value="Genomic_DNA"/>
</dbReference>
<dbReference type="Proteomes" id="UP000808349">
    <property type="component" value="Unassembled WGS sequence"/>
</dbReference>
<evidence type="ECO:0000313" key="2">
    <source>
        <dbReference type="Proteomes" id="UP000808349"/>
    </source>
</evidence>
<proteinExistence type="predicted"/>
<comment type="caution">
    <text evidence="1">The sequence shown here is derived from an EMBL/GenBank/DDBJ whole genome shotgun (WGS) entry which is preliminary data.</text>
</comment>
<sequence>MKENGELVKINFGGQSIEVGAIKQFGQMNGTASIPLGYGRTQSGVCGTGIGTDVFHL</sequence>
<organism evidence="1 2">
    <name type="scientific">Candidatus Defluviibacterium haderslevense</name>
    <dbReference type="NCBI Taxonomy" id="2981993"/>
    <lineage>
        <taxon>Bacteria</taxon>
        <taxon>Pseudomonadati</taxon>
        <taxon>Bacteroidota</taxon>
        <taxon>Saprospiria</taxon>
        <taxon>Saprospirales</taxon>
        <taxon>Saprospiraceae</taxon>
        <taxon>Candidatus Defluviibacterium</taxon>
    </lineage>
</organism>
<protein>
    <submittedName>
        <fullName evidence="1">Uncharacterized protein</fullName>
    </submittedName>
</protein>